<sequence>MDEADISLQAYDKLHSSIPSIGFLSRKKRIKAYLKITAMAQDMIDEQEISEEQAIFLLSILARKSSPFQKAAMMTALNLAKIDKKLFSAVGFKYANELRCSLQLLPVDDNQTLSS</sequence>
<evidence type="ECO:0000313" key="2">
    <source>
        <dbReference type="Proteomes" id="UP001225378"/>
    </source>
</evidence>
<keyword evidence="2" id="KW-1185">Reference proteome</keyword>
<dbReference type="AlphaFoldDB" id="A0AAU7NQ23"/>
<dbReference type="EMBL" id="CP157743">
    <property type="protein sequence ID" value="XBS19078.1"/>
    <property type="molecule type" value="Genomic_DNA"/>
</dbReference>
<protein>
    <submittedName>
        <fullName evidence="1">Uncharacterized protein</fullName>
    </submittedName>
</protein>
<gene>
    <name evidence="1" type="ORF">Q9L42_011930</name>
</gene>
<evidence type="ECO:0000313" key="1">
    <source>
        <dbReference type="EMBL" id="XBS19078.1"/>
    </source>
</evidence>
<accession>A0AAU7NQ23</accession>
<dbReference type="RefSeq" id="WP_349431121.1">
    <property type="nucleotide sequence ID" value="NZ_CP157743.1"/>
</dbReference>
<organism evidence="1 2">
    <name type="scientific">Methylomarinum roseum</name>
    <dbReference type="NCBI Taxonomy" id="3067653"/>
    <lineage>
        <taxon>Bacteria</taxon>
        <taxon>Pseudomonadati</taxon>
        <taxon>Pseudomonadota</taxon>
        <taxon>Gammaproteobacteria</taxon>
        <taxon>Methylococcales</taxon>
        <taxon>Methylococcaceae</taxon>
        <taxon>Methylomarinum</taxon>
    </lineage>
</organism>
<proteinExistence type="predicted"/>
<reference evidence="1 2" key="1">
    <citation type="journal article" date="2024" name="Microbiology">
        <title>Methylomarinum rosea sp. nov., a novel halophilic methanotrophic bacterium from the hypersaline Lake Elton.</title>
        <authorList>
            <person name="Suleimanov R.Z."/>
            <person name="Oshkin I.Y."/>
            <person name="Danilova O.V."/>
            <person name="Suzina N.E."/>
            <person name="Dedysh S.N."/>
        </authorList>
    </citation>
    <scope>NUCLEOTIDE SEQUENCE [LARGE SCALE GENOMIC DNA]</scope>
    <source>
        <strain evidence="1 2">Ch1-1</strain>
    </source>
</reference>
<name>A0AAU7NQ23_9GAMM</name>
<dbReference type="KEGG" id="mech:Q9L42_011930"/>
<dbReference type="Proteomes" id="UP001225378">
    <property type="component" value="Chromosome"/>
</dbReference>